<protein>
    <submittedName>
        <fullName evidence="1">Uncharacterized protein</fullName>
    </submittedName>
</protein>
<keyword evidence="2" id="KW-1185">Reference proteome</keyword>
<reference evidence="2" key="1">
    <citation type="journal article" date="2019" name="Int. J. Syst. Evol. Microbiol.">
        <title>The Global Catalogue of Microorganisms (GCM) 10K type strain sequencing project: providing services to taxonomists for standard genome sequencing and annotation.</title>
        <authorList>
            <consortium name="The Broad Institute Genomics Platform"/>
            <consortium name="The Broad Institute Genome Sequencing Center for Infectious Disease"/>
            <person name="Wu L."/>
            <person name="Ma J."/>
        </authorList>
    </citation>
    <scope>NUCLEOTIDE SEQUENCE [LARGE SCALE GENOMIC DNA]</scope>
    <source>
        <strain evidence="2">CCUG 59189</strain>
    </source>
</reference>
<dbReference type="Proteomes" id="UP001597262">
    <property type="component" value="Unassembled WGS sequence"/>
</dbReference>
<dbReference type="RefSeq" id="WP_379317865.1">
    <property type="nucleotide sequence ID" value="NZ_JBHTLM010000003.1"/>
</dbReference>
<comment type="caution">
    <text evidence="1">The sequence shown here is derived from an EMBL/GenBank/DDBJ whole genome shotgun (WGS) entry which is preliminary data.</text>
</comment>
<gene>
    <name evidence="1" type="ORF">ACFQ3W_06620</name>
</gene>
<evidence type="ECO:0000313" key="1">
    <source>
        <dbReference type="EMBL" id="MFD1175981.1"/>
    </source>
</evidence>
<name>A0ABW3RV25_9BACL</name>
<sequence>MEKTKERVFAFIKLEFDSALIRGCKQSDIISIIITNGVPTQ</sequence>
<organism evidence="1 2">
    <name type="scientific">Paenibacillus puldeungensis</name>
    <dbReference type="NCBI Taxonomy" id="696536"/>
    <lineage>
        <taxon>Bacteria</taxon>
        <taxon>Bacillati</taxon>
        <taxon>Bacillota</taxon>
        <taxon>Bacilli</taxon>
        <taxon>Bacillales</taxon>
        <taxon>Paenibacillaceae</taxon>
        <taxon>Paenibacillus</taxon>
    </lineage>
</organism>
<evidence type="ECO:0000313" key="2">
    <source>
        <dbReference type="Proteomes" id="UP001597262"/>
    </source>
</evidence>
<proteinExistence type="predicted"/>
<accession>A0ABW3RV25</accession>
<dbReference type="EMBL" id="JBHTLM010000003">
    <property type="protein sequence ID" value="MFD1175981.1"/>
    <property type="molecule type" value="Genomic_DNA"/>
</dbReference>